<dbReference type="InterPro" id="IPR050186">
    <property type="entry name" value="TPT_transporter"/>
</dbReference>
<dbReference type="InterPro" id="IPR004853">
    <property type="entry name" value="Sugar_P_trans_dom"/>
</dbReference>
<evidence type="ECO:0000256" key="3">
    <source>
        <dbReference type="ARBA" id="ARBA00022989"/>
    </source>
</evidence>
<keyword evidence="2 5" id="KW-0812">Transmembrane</keyword>
<feature type="signal peptide" evidence="6">
    <location>
        <begin position="1"/>
        <end position="18"/>
    </location>
</feature>
<dbReference type="GO" id="GO:0016020">
    <property type="term" value="C:membrane"/>
    <property type="evidence" value="ECO:0007669"/>
    <property type="project" value="UniProtKB-SubCell"/>
</dbReference>
<evidence type="ECO:0000256" key="4">
    <source>
        <dbReference type="ARBA" id="ARBA00023136"/>
    </source>
</evidence>
<keyword evidence="6" id="KW-0732">Signal</keyword>
<proteinExistence type="predicted"/>
<dbReference type="Pfam" id="PF03151">
    <property type="entry name" value="TPT"/>
    <property type="match status" value="1"/>
</dbReference>
<feature type="transmembrane region" description="Helical" evidence="5">
    <location>
        <begin position="245"/>
        <end position="266"/>
    </location>
</feature>
<dbReference type="OrthoDB" id="6418713at2759"/>
<sequence>MANVVLLCLFWYFISTWSNVVTKSLLSEFPHPMSVTVIQLTVVSLLTSFWGSGRNVENKDVSWGYYLKFIVPLAFGKFVGNVLNHVSIWKVPVSYAHTVRASMPLFTVVLSKLILQEHQSIKIYLSLLPIIGGVAIATVTEISFNLTGLLSSLASTMTFSLQNIYSKKVMHDTGIHHLSLLSMISKLSLFMFLPIWLVYDARNILQSLSAVEISSRTLALLLLDGFLNWLHNIAVFSVMSNLTPLTFAVASACKLIFVIAVTLVIIGNPVSTANVLGMALAVTGVICYNKVKFEQRQLVIVKKALSR</sequence>
<feature type="transmembrane region" description="Helical" evidence="5">
    <location>
        <begin position="178"/>
        <end position="199"/>
    </location>
</feature>
<evidence type="ECO:0000256" key="5">
    <source>
        <dbReference type="SAM" id="Phobius"/>
    </source>
</evidence>
<evidence type="ECO:0000313" key="8">
    <source>
        <dbReference type="EMBL" id="OXU24337.1"/>
    </source>
</evidence>
<evidence type="ECO:0000256" key="6">
    <source>
        <dbReference type="SAM" id="SignalP"/>
    </source>
</evidence>
<gene>
    <name evidence="8" type="ORF">TSAR_003151</name>
</gene>
<dbReference type="SUPFAM" id="SSF103481">
    <property type="entry name" value="Multidrug resistance efflux transporter EmrE"/>
    <property type="match status" value="2"/>
</dbReference>
<feature type="transmembrane region" description="Helical" evidence="5">
    <location>
        <begin position="95"/>
        <end position="115"/>
    </location>
</feature>
<evidence type="ECO:0000256" key="2">
    <source>
        <dbReference type="ARBA" id="ARBA00022692"/>
    </source>
</evidence>
<comment type="subcellular location">
    <subcellularLocation>
        <location evidence="1">Membrane</location>
        <topology evidence="1">Multi-pass membrane protein</topology>
    </subcellularLocation>
</comment>
<dbReference type="Proteomes" id="UP000215335">
    <property type="component" value="Unassembled WGS sequence"/>
</dbReference>
<evidence type="ECO:0000259" key="7">
    <source>
        <dbReference type="Pfam" id="PF03151"/>
    </source>
</evidence>
<name>A0A232F1N0_9HYME</name>
<keyword evidence="4 5" id="KW-0472">Membrane</keyword>
<feature type="transmembrane region" description="Helical" evidence="5">
    <location>
        <begin position="65"/>
        <end position="83"/>
    </location>
</feature>
<keyword evidence="9" id="KW-1185">Reference proteome</keyword>
<evidence type="ECO:0000313" key="9">
    <source>
        <dbReference type="Proteomes" id="UP000215335"/>
    </source>
</evidence>
<reference evidence="8 9" key="1">
    <citation type="journal article" date="2017" name="Curr. Biol.">
        <title>The Evolution of Venom by Co-option of Single-Copy Genes.</title>
        <authorList>
            <person name="Martinson E.O."/>
            <person name="Mrinalini"/>
            <person name="Kelkar Y.D."/>
            <person name="Chang C.H."/>
            <person name="Werren J.H."/>
        </authorList>
    </citation>
    <scope>NUCLEOTIDE SEQUENCE [LARGE SCALE GENOMIC DNA]</scope>
    <source>
        <strain evidence="8 9">Alberta</strain>
        <tissue evidence="8">Whole body</tissue>
    </source>
</reference>
<dbReference type="EMBL" id="NNAY01001330">
    <property type="protein sequence ID" value="OXU24337.1"/>
    <property type="molecule type" value="Genomic_DNA"/>
</dbReference>
<dbReference type="PANTHER" id="PTHR11132">
    <property type="entry name" value="SOLUTE CARRIER FAMILY 35"/>
    <property type="match status" value="1"/>
</dbReference>
<feature type="transmembrane region" description="Helical" evidence="5">
    <location>
        <begin position="219"/>
        <end position="238"/>
    </location>
</feature>
<accession>A0A232F1N0</accession>
<protein>
    <recommendedName>
        <fullName evidence="7">Sugar phosphate transporter domain-containing protein</fullName>
    </recommendedName>
</protein>
<feature type="domain" description="Sugar phosphate transporter" evidence="7">
    <location>
        <begin position="4"/>
        <end position="289"/>
    </location>
</feature>
<feature type="transmembrane region" description="Helical" evidence="5">
    <location>
        <begin position="34"/>
        <end position="53"/>
    </location>
</feature>
<evidence type="ECO:0000256" key="1">
    <source>
        <dbReference type="ARBA" id="ARBA00004141"/>
    </source>
</evidence>
<comment type="caution">
    <text evidence="8">The sequence shown here is derived from an EMBL/GenBank/DDBJ whole genome shotgun (WGS) entry which is preliminary data.</text>
</comment>
<feature type="chain" id="PRO_5012827811" description="Sugar phosphate transporter domain-containing protein" evidence="6">
    <location>
        <begin position="19"/>
        <end position="307"/>
    </location>
</feature>
<keyword evidence="3 5" id="KW-1133">Transmembrane helix</keyword>
<dbReference type="AlphaFoldDB" id="A0A232F1N0"/>
<feature type="transmembrane region" description="Helical" evidence="5">
    <location>
        <begin position="122"/>
        <end position="140"/>
    </location>
</feature>
<dbReference type="STRING" id="543379.A0A232F1N0"/>
<organism evidence="8 9">
    <name type="scientific">Trichomalopsis sarcophagae</name>
    <dbReference type="NCBI Taxonomy" id="543379"/>
    <lineage>
        <taxon>Eukaryota</taxon>
        <taxon>Metazoa</taxon>
        <taxon>Ecdysozoa</taxon>
        <taxon>Arthropoda</taxon>
        <taxon>Hexapoda</taxon>
        <taxon>Insecta</taxon>
        <taxon>Pterygota</taxon>
        <taxon>Neoptera</taxon>
        <taxon>Endopterygota</taxon>
        <taxon>Hymenoptera</taxon>
        <taxon>Apocrita</taxon>
        <taxon>Proctotrupomorpha</taxon>
        <taxon>Chalcidoidea</taxon>
        <taxon>Pteromalidae</taxon>
        <taxon>Pteromalinae</taxon>
        <taxon>Trichomalopsis</taxon>
    </lineage>
</organism>
<dbReference type="InterPro" id="IPR037185">
    <property type="entry name" value="EmrE-like"/>
</dbReference>